<accession>A0AAW5LLR1</accession>
<dbReference type="GO" id="GO:0005576">
    <property type="term" value="C:extracellular region"/>
    <property type="evidence" value="ECO:0007669"/>
    <property type="project" value="UniProtKB-SubCell"/>
</dbReference>
<dbReference type="NCBIfam" id="TIGR03696">
    <property type="entry name" value="Rhs_assc_core"/>
    <property type="match status" value="1"/>
</dbReference>
<name>A0AAW5LLR1_STRSU</name>
<comment type="subcellular location">
    <subcellularLocation>
        <location evidence="1">Secreted</location>
    </subcellularLocation>
</comment>
<dbReference type="PANTHER" id="PTHR32305">
    <property type="match status" value="1"/>
</dbReference>
<reference evidence="5" key="1">
    <citation type="submission" date="2022-07" db="EMBL/GenBank/DDBJ databases">
        <authorList>
            <person name="Peng Z."/>
        </authorList>
    </citation>
    <scope>NUCLEOTIDE SEQUENCE</scope>
    <source>
        <strain evidence="5">2022WUSS069</strain>
    </source>
</reference>
<proteinExistence type="predicted"/>
<keyword evidence="2" id="KW-0964">Secreted</keyword>
<dbReference type="Pfam" id="PF14410">
    <property type="entry name" value="GH-E"/>
    <property type="match status" value="1"/>
</dbReference>
<evidence type="ECO:0000313" key="5">
    <source>
        <dbReference type="EMBL" id="MCR1232690.1"/>
    </source>
</evidence>
<dbReference type="InterPro" id="IPR050708">
    <property type="entry name" value="T6SS_VgrG/RHS"/>
</dbReference>
<dbReference type="Gene3D" id="2.180.10.10">
    <property type="entry name" value="RHS repeat-associated core"/>
    <property type="match status" value="1"/>
</dbReference>
<dbReference type="PANTHER" id="PTHR32305:SF15">
    <property type="entry name" value="PROTEIN RHSA-RELATED"/>
    <property type="match status" value="1"/>
</dbReference>
<evidence type="ECO:0000259" key="4">
    <source>
        <dbReference type="Pfam" id="PF14449"/>
    </source>
</evidence>
<dbReference type="EMBL" id="JANJPK010000014">
    <property type="protein sequence ID" value="MCR1232690.1"/>
    <property type="molecule type" value="Genomic_DNA"/>
</dbReference>
<evidence type="ECO:0000256" key="2">
    <source>
        <dbReference type="ARBA" id="ARBA00022525"/>
    </source>
</evidence>
<protein>
    <submittedName>
        <fullName evidence="5">GH-E family nuclease</fullName>
    </submittedName>
</protein>
<dbReference type="Pfam" id="PF14449">
    <property type="entry name" value="PT-TG"/>
    <property type="match status" value="1"/>
</dbReference>
<dbReference type="RefSeq" id="WP_257384491.1">
    <property type="nucleotide sequence ID" value="NZ_JANJPK010000014.1"/>
</dbReference>
<feature type="non-terminal residue" evidence="5">
    <location>
        <position position="1"/>
    </location>
</feature>
<comment type="caution">
    <text evidence="5">The sequence shown here is derived from an EMBL/GenBank/DDBJ whole genome shotgun (WGS) entry which is preliminary data.</text>
</comment>
<evidence type="ECO:0000256" key="1">
    <source>
        <dbReference type="ARBA" id="ARBA00004613"/>
    </source>
</evidence>
<evidence type="ECO:0000313" key="6">
    <source>
        <dbReference type="Proteomes" id="UP001206089"/>
    </source>
</evidence>
<gene>
    <name evidence="5" type="ORF">NQD44_06115</name>
</gene>
<dbReference type="AlphaFoldDB" id="A0AAW5LLR1"/>
<dbReference type="InterPro" id="IPR022385">
    <property type="entry name" value="Rhs_assc_core"/>
</dbReference>
<dbReference type="InterPro" id="IPR026835">
    <property type="entry name" value="YqcG_C"/>
</dbReference>
<sequence>SVTGLTQNGNSVASSSYNLYGATKQTTDTTGNPFAYNGEARDVTGLDYLRARYYDSQAGIFLTADTYPGSQTDPLSQNLYAYVQNNPANYTDPSGHIWKTLTNAYNTAKKAVSKVYNAAKKVVVDTYNTVKKVVVNTYNTIKSAVGHAVNWVGQKVNQAVNWAGNAVRQTTNWIGQQFTSQRGYNNSTRNYVTYQQSEAQRQAIAQQQYQQRVNQEYITATGIKGQPKTREAQNLIKNWGPALSFMYTHVCKTANHWVDSGVKFLKNVDWKDVLKNAAGIAGEFFYVNDIYRVITGTDPITGEKASRLEAAAWLATDLISMGGSKFGKLAKVATKADNLFDVVKGSKIVTRANKAIDGAKTFIKSSVGKLLDTPFGFSPQLAGVGGMTMNAGGTTLREVGQNVKKGFDNLVQAFAKNGDEGNKAYKNSRPKYAKGQVDEVFKNAQKSNNGKVIDPSGKEIIWDKTKPRNGQWDMGHIPGEKYSEMHKKYMDGHISKEEFLKWFRNPKNYRPELPSTNRGHKYE</sequence>
<dbReference type="InterPro" id="IPR027797">
    <property type="entry name" value="PT-TG_dom"/>
</dbReference>
<evidence type="ECO:0000259" key="3">
    <source>
        <dbReference type="Pfam" id="PF14410"/>
    </source>
</evidence>
<feature type="domain" description="Toxin YqcG C-terminal" evidence="3">
    <location>
        <begin position="449"/>
        <end position="523"/>
    </location>
</feature>
<dbReference type="Proteomes" id="UP001206089">
    <property type="component" value="Unassembled WGS sequence"/>
</dbReference>
<organism evidence="5 6">
    <name type="scientific">Streptococcus suis</name>
    <dbReference type="NCBI Taxonomy" id="1307"/>
    <lineage>
        <taxon>Bacteria</taxon>
        <taxon>Bacillati</taxon>
        <taxon>Bacillota</taxon>
        <taxon>Bacilli</taxon>
        <taxon>Lactobacillales</taxon>
        <taxon>Streptococcaceae</taxon>
        <taxon>Streptococcus</taxon>
    </lineage>
</organism>
<feature type="domain" description="Pre-toxin TG" evidence="4">
    <location>
        <begin position="274"/>
        <end position="347"/>
    </location>
</feature>